<dbReference type="InterPro" id="IPR011050">
    <property type="entry name" value="Pectin_lyase_fold/virulence"/>
</dbReference>
<evidence type="ECO:0000256" key="2">
    <source>
        <dbReference type="ARBA" id="ARBA00008891"/>
    </source>
</evidence>
<comment type="similarity">
    <text evidence="2">Belongs to the pectinesterase family.</text>
</comment>
<dbReference type="GO" id="GO:0045490">
    <property type="term" value="P:pectin catabolic process"/>
    <property type="evidence" value="ECO:0007669"/>
    <property type="project" value="UniProtKB-UniPathway"/>
</dbReference>
<dbReference type="InterPro" id="IPR000070">
    <property type="entry name" value="Pectinesterase_cat"/>
</dbReference>
<dbReference type="Proteomes" id="UP000017836">
    <property type="component" value="Unassembled WGS sequence"/>
</dbReference>
<accession>W1NNX8</accession>
<comment type="pathway">
    <text evidence="1">Glycan metabolism; pectin degradation; 2-dehydro-3-deoxy-D-gluconate from pectin: step 1/5.</text>
</comment>
<dbReference type="AlphaFoldDB" id="W1NNX8"/>
<dbReference type="InterPro" id="IPR012334">
    <property type="entry name" value="Pectin_lyas_fold"/>
</dbReference>
<dbReference type="GO" id="GO:0042545">
    <property type="term" value="P:cell wall modification"/>
    <property type="evidence" value="ECO:0007669"/>
    <property type="project" value="InterPro"/>
</dbReference>
<reference evidence="8" key="1">
    <citation type="journal article" date="2013" name="Science">
        <title>The Amborella genome and the evolution of flowering plants.</title>
        <authorList>
            <consortium name="Amborella Genome Project"/>
        </authorList>
    </citation>
    <scope>NUCLEOTIDE SEQUENCE [LARGE SCALE GENOMIC DNA]</scope>
</reference>
<sequence>MDLGMKIKRGEGNLVMMGYFPIHPISIRCTIHVNHISQEHLINHHAELDMQKNCQLNSVANPVPSGAKLITGAISAQARSTRDENTGFSFVNCSIGGRGRTWLGRAWRPFSTVIFAYTFMSEIISPDGWNDWNDPSRDQTIFYGEYQCSGSGANTTSRVSYVHILNDSQAAPFLNISYIDGQQWLQPFTN</sequence>
<dbReference type="PANTHER" id="PTHR31321:SF33">
    <property type="entry name" value="PECTINESTERASE 8-RELATED"/>
    <property type="match status" value="1"/>
</dbReference>
<dbReference type="OMA" id="QNCHITS"/>
<dbReference type="Gramene" id="ERM97761">
    <property type="protein sequence ID" value="ERM97761"/>
    <property type="gene ID" value="AMTR_s00116p00025230"/>
</dbReference>
<keyword evidence="4" id="KW-0378">Hydrolase</keyword>
<evidence type="ECO:0000313" key="8">
    <source>
        <dbReference type="Proteomes" id="UP000017836"/>
    </source>
</evidence>
<keyword evidence="8" id="KW-1185">Reference proteome</keyword>
<name>W1NNX8_AMBTC</name>
<dbReference type="STRING" id="13333.W1NNX8"/>
<evidence type="ECO:0000259" key="6">
    <source>
        <dbReference type="Pfam" id="PF01095"/>
    </source>
</evidence>
<keyword evidence="5" id="KW-0063">Aspartyl esterase</keyword>
<dbReference type="UniPathway" id="UPA00545">
    <property type="reaction ID" value="UER00823"/>
</dbReference>
<dbReference type="HOGENOM" id="CLU_012243_8_1_1"/>
<dbReference type="EC" id="3.1.1.11" evidence="3"/>
<dbReference type="Gene3D" id="2.160.20.10">
    <property type="entry name" value="Single-stranded right-handed beta-helix, Pectin lyase-like"/>
    <property type="match status" value="1"/>
</dbReference>
<dbReference type="GO" id="GO:0030599">
    <property type="term" value="F:pectinesterase activity"/>
    <property type="evidence" value="ECO:0007669"/>
    <property type="project" value="UniProtKB-EC"/>
</dbReference>
<protein>
    <recommendedName>
        <fullName evidence="3">pectinesterase</fullName>
        <ecNumber evidence="3">3.1.1.11</ecNumber>
    </recommendedName>
</protein>
<proteinExistence type="inferred from homology"/>
<evidence type="ECO:0000256" key="5">
    <source>
        <dbReference type="ARBA" id="ARBA00023085"/>
    </source>
</evidence>
<dbReference type="SUPFAM" id="SSF51126">
    <property type="entry name" value="Pectin lyase-like"/>
    <property type="match status" value="1"/>
</dbReference>
<organism evidence="7 8">
    <name type="scientific">Amborella trichopoda</name>
    <dbReference type="NCBI Taxonomy" id="13333"/>
    <lineage>
        <taxon>Eukaryota</taxon>
        <taxon>Viridiplantae</taxon>
        <taxon>Streptophyta</taxon>
        <taxon>Embryophyta</taxon>
        <taxon>Tracheophyta</taxon>
        <taxon>Spermatophyta</taxon>
        <taxon>Magnoliopsida</taxon>
        <taxon>Amborellales</taxon>
        <taxon>Amborellaceae</taxon>
        <taxon>Amborella</taxon>
    </lineage>
</organism>
<feature type="domain" description="Pectinesterase catalytic" evidence="6">
    <location>
        <begin position="70"/>
        <end position="181"/>
    </location>
</feature>
<dbReference type="Pfam" id="PF01095">
    <property type="entry name" value="Pectinesterase"/>
    <property type="match status" value="1"/>
</dbReference>
<evidence type="ECO:0000256" key="4">
    <source>
        <dbReference type="ARBA" id="ARBA00022801"/>
    </source>
</evidence>
<dbReference type="EMBL" id="KI395851">
    <property type="protein sequence ID" value="ERM97761.1"/>
    <property type="molecule type" value="Genomic_DNA"/>
</dbReference>
<evidence type="ECO:0000313" key="7">
    <source>
        <dbReference type="EMBL" id="ERM97761.1"/>
    </source>
</evidence>
<evidence type="ECO:0000256" key="3">
    <source>
        <dbReference type="ARBA" id="ARBA00013229"/>
    </source>
</evidence>
<evidence type="ECO:0000256" key="1">
    <source>
        <dbReference type="ARBA" id="ARBA00005184"/>
    </source>
</evidence>
<gene>
    <name evidence="7" type="ORF">AMTR_s00116p00025230</name>
</gene>
<dbReference type="PANTHER" id="PTHR31321">
    <property type="entry name" value="ACYL-COA THIOESTER HYDROLASE YBHC-RELATED"/>
    <property type="match status" value="1"/>
</dbReference>